<name>A0A645DJ49_9ZZZZ</name>
<protein>
    <recommendedName>
        <fullName evidence="1">AAA+ ATPase domain-containing protein</fullName>
    </recommendedName>
</protein>
<dbReference type="SUPFAM" id="SSF52540">
    <property type="entry name" value="P-loop containing nucleoside triphosphate hydrolases"/>
    <property type="match status" value="1"/>
</dbReference>
<dbReference type="Pfam" id="PF13175">
    <property type="entry name" value="AAA_15"/>
    <property type="match status" value="1"/>
</dbReference>
<evidence type="ECO:0000313" key="2">
    <source>
        <dbReference type="EMBL" id="MPM89287.1"/>
    </source>
</evidence>
<reference evidence="2" key="1">
    <citation type="submission" date="2019-08" db="EMBL/GenBank/DDBJ databases">
        <authorList>
            <person name="Kucharzyk K."/>
            <person name="Murdoch R.W."/>
            <person name="Higgins S."/>
            <person name="Loffler F."/>
        </authorList>
    </citation>
    <scope>NUCLEOTIDE SEQUENCE</scope>
</reference>
<gene>
    <name evidence="2" type="ORF">SDC9_136395</name>
</gene>
<dbReference type="InterPro" id="IPR027417">
    <property type="entry name" value="P-loop_NTPase"/>
</dbReference>
<dbReference type="InterPro" id="IPR041685">
    <property type="entry name" value="AAA_GajA/Old/RecF-like"/>
</dbReference>
<accession>A0A645DJ49</accession>
<dbReference type="PANTHER" id="PTHR43581">
    <property type="entry name" value="ATP/GTP PHOSPHATASE"/>
    <property type="match status" value="1"/>
</dbReference>
<dbReference type="CDD" id="cd00267">
    <property type="entry name" value="ABC_ATPase"/>
    <property type="match status" value="1"/>
</dbReference>
<dbReference type="InterPro" id="IPR003593">
    <property type="entry name" value="AAA+_ATPase"/>
</dbReference>
<dbReference type="InterPro" id="IPR051396">
    <property type="entry name" value="Bact_Antivir_Def_Nuclease"/>
</dbReference>
<evidence type="ECO:0000259" key="1">
    <source>
        <dbReference type="SMART" id="SM00382"/>
    </source>
</evidence>
<dbReference type="EMBL" id="VSSQ01036738">
    <property type="protein sequence ID" value="MPM89287.1"/>
    <property type="molecule type" value="Genomic_DNA"/>
</dbReference>
<dbReference type="AlphaFoldDB" id="A0A645DJ49"/>
<proteinExistence type="predicted"/>
<comment type="caution">
    <text evidence="2">The sequence shown here is derived from an EMBL/GenBank/DDBJ whole genome shotgun (WGS) entry which is preliminary data.</text>
</comment>
<organism evidence="2">
    <name type="scientific">bioreactor metagenome</name>
    <dbReference type="NCBI Taxonomy" id="1076179"/>
    <lineage>
        <taxon>unclassified sequences</taxon>
        <taxon>metagenomes</taxon>
        <taxon>ecological metagenomes</taxon>
    </lineage>
</organism>
<dbReference type="Gene3D" id="3.40.50.300">
    <property type="entry name" value="P-loop containing nucleotide triphosphate hydrolases"/>
    <property type="match status" value="1"/>
</dbReference>
<feature type="domain" description="AAA+ ATPase" evidence="1">
    <location>
        <begin position="101"/>
        <end position="312"/>
    </location>
</feature>
<dbReference type="PANTHER" id="PTHR43581:SF3">
    <property type="entry name" value="AAA+ ATPASE DOMAIN-CONTAINING PROTEIN"/>
    <property type="match status" value="1"/>
</dbReference>
<dbReference type="SMART" id="SM00382">
    <property type="entry name" value="AAA"/>
    <property type="match status" value="1"/>
</dbReference>
<sequence length="341" mass="39173">MSLLSQRSSATLPFVCSAHRDKITLCFGCINVLHQYKICLEYATMSGNRGGGGLAVLYLENVVFPTEDQEWDFRMSVKRTSYTSLYPFYSLINTGLARLDFEPLTILYGGNGSGKTTALNVIAEKLGILRSAPFNRSNFFKDYVKLCRVGIEEDIPGHSRVVTSDDVFDYMLDIRSLNEGIDRKKGTLYEDHLEARHSVFKLRGLDDYEELKKRTDARRMTQSSFVRSQVMDNVREQSNGESALFYFRQRIEEDALYLLDEPENSLSASRQIELAEYLEETVRYMGCQLIISTHSPFLLSMKGAKIYDLDARPADIKPWTELENVRAYYDFFMKHKEAFEA</sequence>